<dbReference type="Proteomes" id="UP000692954">
    <property type="component" value="Unassembled WGS sequence"/>
</dbReference>
<proteinExistence type="predicted"/>
<organism evidence="1 2">
    <name type="scientific">Paramecium sonneborni</name>
    <dbReference type="NCBI Taxonomy" id="65129"/>
    <lineage>
        <taxon>Eukaryota</taxon>
        <taxon>Sar</taxon>
        <taxon>Alveolata</taxon>
        <taxon>Ciliophora</taxon>
        <taxon>Intramacronucleata</taxon>
        <taxon>Oligohymenophorea</taxon>
        <taxon>Peniculida</taxon>
        <taxon>Parameciidae</taxon>
        <taxon>Paramecium</taxon>
    </lineage>
</organism>
<protein>
    <submittedName>
        <fullName evidence="1">Uncharacterized protein</fullName>
    </submittedName>
</protein>
<dbReference type="AlphaFoldDB" id="A0A8S1NAK8"/>
<evidence type="ECO:0000313" key="1">
    <source>
        <dbReference type="EMBL" id="CAD8087336.1"/>
    </source>
</evidence>
<sequence>MQLIAAYAYFFEEDSFGEKQTRLWERFQNLSLRESQYRALTNLSVYAR</sequence>
<comment type="caution">
    <text evidence="1">The sequence shown here is derived from an EMBL/GenBank/DDBJ whole genome shotgun (WGS) entry which is preliminary data.</text>
</comment>
<gene>
    <name evidence="1" type="ORF">PSON_ATCC_30995.1.T0510130</name>
</gene>
<keyword evidence="2" id="KW-1185">Reference proteome</keyword>
<evidence type="ECO:0000313" key="2">
    <source>
        <dbReference type="Proteomes" id="UP000692954"/>
    </source>
</evidence>
<name>A0A8S1NAK8_9CILI</name>
<reference evidence="1" key="1">
    <citation type="submission" date="2021-01" db="EMBL/GenBank/DDBJ databases">
        <authorList>
            <consortium name="Genoscope - CEA"/>
            <person name="William W."/>
        </authorList>
    </citation>
    <scope>NUCLEOTIDE SEQUENCE</scope>
</reference>
<accession>A0A8S1NAK8</accession>
<dbReference type="EMBL" id="CAJJDN010000051">
    <property type="protein sequence ID" value="CAD8087336.1"/>
    <property type="molecule type" value="Genomic_DNA"/>
</dbReference>